<evidence type="ECO:0000313" key="1">
    <source>
        <dbReference type="EMBL" id="KAF2634153.1"/>
    </source>
</evidence>
<evidence type="ECO:0000313" key="2">
    <source>
        <dbReference type="Proteomes" id="UP000799753"/>
    </source>
</evidence>
<organism evidence="1 2">
    <name type="scientific">Massarina eburnea CBS 473.64</name>
    <dbReference type="NCBI Taxonomy" id="1395130"/>
    <lineage>
        <taxon>Eukaryota</taxon>
        <taxon>Fungi</taxon>
        <taxon>Dikarya</taxon>
        <taxon>Ascomycota</taxon>
        <taxon>Pezizomycotina</taxon>
        <taxon>Dothideomycetes</taxon>
        <taxon>Pleosporomycetidae</taxon>
        <taxon>Pleosporales</taxon>
        <taxon>Massarineae</taxon>
        <taxon>Massarinaceae</taxon>
        <taxon>Massarina</taxon>
    </lineage>
</organism>
<dbReference type="EMBL" id="MU006859">
    <property type="protein sequence ID" value="KAF2634153.1"/>
    <property type="molecule type" value="Genomic_DNA"/>
</dbReference>
<reference evidence="1" key="1">
    <citation type="journal article" date="2020" name="Stud. Mycol.">
        <title>101 Dothideomycetes genomes: a test case for predicting lifestyles and emergence of pathogens.</title>
        <authorList>
            <person name="Haridas S."/>
            <person name="Albert R."/>
            <person name="Binder M."/>
            <person name="Bloem J."/>
            <person name="Labutti K."/>
            <person name="Salamov A."/>
            <person name="Andreopoulos B."/>
            <person name="Baker S."/>
            <person name="Barry K."/>
            <person name="Bills G."/>
            <person name="Bluhm B."/>
            <person name="Cannon C."/>
            <person name="Castanera R."/>
            <person name="Culley D."/>
            <person name="Daum C."/>
            <person name="Ezra D."/>
            <person name="Gonzalez J."/>
            <person name="Henrissat B."/>
            <person name="Kuo A."/>
            <person name="Liang C."/>
            <person name="Lipzen A."/>
            <person name="Lutzoni F."/>
            <person name="Magnuson J."/>
            <person name="Mondo S."/>
            <person name="Nolan M."/>
            <person name="Ohm R."/>
            <person name="Pangilinan J."/>
            <person name="Park H.-J."/>
            <person name="Ramirez L."/>
            <person name="Alfaro M."/>
            <person name="Sun H."/>
            <person name="Tritt A."/>
            <person name="Yoshinaga Y."/>
            <person name="Zwiers L.-H."/>
            <person name="Turgeon B."/>
            <person name="Goodwin S."/>
            <person name="Spatafora J."/>
            <person name="Crous P."/>
            <person name="Grigoriev I."/>
        </authorList>
    </citation>
    <scope>NUCLEOTIDE SEQUENCE</scope>
    <source>
        <strain evidence="1">CBS 473.64</strain>
    </source>
</reference>
<gene>
    <name evidence="1" type="ORF">P280DRAFT_318926</name>
</gene>
<dbReference type="Proteomes" id="UP000799753">
    <property type="component" value="Unassembled WGS sequence"/>
</dbReference>
<accession>A0A6A6RGP9</accession>
<name>A0A6A6RGP9_9PLEO</name>
<proteinExistence type="predicted"/>
<sequence>MYMCPRPLVYIVRLGVLVQVSRSFIGGRSCIYPDLAPPAALLLYPPPIGLHFSSQNFTSSPDRRSASNQAILLPIRGYTFDIGHSHSFSLCTSLCLIFSSTSLLCPENFLSFLYSTRSAGPTGDVLMTVRRLVFSFPIHNIIPVLMCCWGRR</sequence>
<dbReference type="AlphaFoldDB" id="A0A6A6RGP9"/>
<keyword evidence="2" id="KW-1185">Reference proteome</keyword>
<protein>
    <submittedName>
        <fullName evidence="1">Uncharacterized protein</fullName>
    </submittedName>
</protein>